<dbReference type="PROSITE" id="PS50011">
    <property type="entry name" value="PROTEIN_KINASE_DOM"/>
    <property type="match status" value="1"/>
</dbReference>
<evidence type="ECO:0000259" key="3">
    <source>
        <dbReference type="PROSITE" id="PS50011"/>
    </source>
</evidence>
<dbReference type="Pfam" id="PF07714">
    <property type="entry name" value="PK_Tyr_Ser-Thr"/>
    <property type="match status" value="1"/>
</dbReference>
<feature type="domain" description="Protein kinase" evidence="3">
    <location>
        <begin position="1"/>
        <end position="151"/>
    </location>
</feature>
<accession>W1NPB1</accession>
<evidence type="ECO:0000313" key="4">
    <source>
        <dbReference type="EMBL" id="ERM98441.1"/>
    </source>
</evidence>
<reference evidence="5" key="1">
    <citation type="journal article" date="2013" name="Science">
        <title>The Amborella genome and the evolution of flowering plants.</title>
        <authorList>
            <consortium name="Amborella Genome Project"/>
        </authorList>
    </citation>
    <scope>NUCLEOTIDE SEQUENCE [LARGE SCALE GENOMIC DNA]</scope>
</reference>
<dbReference type="Gramene" id="ERM98441">
    <property type="protein sequence ID" value="ERM98441"/>
    <property type="gene ID" value="AMTR_s00072p00132930"/>
</dbReference>
<dbReference type="InterPro" id="IPR001245">
    <property type="entry name" value="Ser-Thr/Tyr_kinase_cat_dom"/>
</dbReference>
<name>W1NPB1_AMBTC</name>
<dbReference type="AlphaFoldDB" id="W1NPB1"/>
<dbReference type="GO" id="GO:0005524">
    <property type="term" value="F:ATP binding"/>
    <property type="evidence" value="ECO:0007669"/>
    <property type="project" value="UniProtKB-KW"/>
</dbReference>
<dbReference type="InterPro" id="IPR000719">
    <property type="entry name" value="Prot_kinase_dom"/>
</dbReference>
<dbReference type="Proteomes" id="UP000017836">
    <property type="component" value="Unassembled WGS sequence"/>
</dbReference>
<dbReference type="OMA" id="PGCHRTH"/>
<evidence type="ECO:0000313" key="5">
    <source>
        <dbReference type="Proteomes" id="UP000017836"/>
    </source>
</evidence>
<dbReference type="PANTHER" id="PTHR27005:SF283">
    <property type="entry name" value="OS02G0633066 PROTEIN"/>
    <property type="match status" value="1"/>
</dbReference>
<dbReference type="GO" id="GO:0005886">
    <property type="term" value="C:plasma membrane"/>
    <property type="evidence" value="ECO:0000318"/>
    <property type="project" value="GO_Central"/>
</dbReference>
<dbReference type="GO" id="GO:0007166">
    <property type="term" value="P:cell surface receptor signaling pathway"/>
    <property type="evidence" value="ECO:0000318"/>
    <property type="project" value="GO_Central"/>
</dbReference>
<organism evidence="4 5">
    <name type="scientific">Amborella trichopoda</name>
    <dbReference type="NCBI Taxonomy" id="13333"/>
    <lineage>
        <taxon>Eukaryota</taxon>
        <taxon>Viridiplantae</taxon>
        <taxon>Streptophyta</taxon>
        <taxon>Embryophyta</taxon>
        <taxon>Tracheophyta</taxon>
        <taxon>Spermatophyta</taxon>
        <taxon>Magnoliopsida</taxon>
        <taxon>Amborellales</taxon>
        <taxon>Amborellaceae</taxon>
        <taxon>Amborella</taxon>
    </lineage>
</organism>
<dbReference type="HOGENOM" id="CLU_000288_21_7_1"/>
<proteinExistence type="predicted"/>
<keyword evidence="1" id="KW-0547">Nucleotide-binding</keyword>
<gene>
    <name evidence="4" type="ORF">AMTR_s00072p00132930</name>
</gene>
<dbReference type="GO" id="GO:0004672">
    <property type="term" value="F:protein kinase activity"/>
    <property type="evidence" value="ECO:0007669"/>
    <property type="project" value="InterPro"/>
</dbReference>
<dbReference type="PANTHER" id="PTHR27005">
    <property type="entry name" value="WALL-ASSOCIATED RECEPTOR KINASE-LIKE 21"/>
    <property type="match status" value="1"/>
</dbReference>
<dbReference type="InterPro" id="IPR045274">
    <property type="entry name" value="WAK-like"/>
</dbReference>
<sequence length="151" mass="17242">MKKIKLVKLREHYFKQNGGLLLRQQIFSREGSTATLIFTSDDLKQATNNYKESKILGAVQVDQFINEVLILKQINCMNLVKLLGCCLETSVPMLIYKYIPSGTLEHHIHGKDLLKQITWTVRLRIALETAEALAYLHSATSMTIFHRGVKL</sequence>
<dbReference type="SUPFAM" id="SSF56112">
    <property type="entry name" value="Protein kinase-like (PK-like)"/>
    <property type="match status" value="1"/>
</dbReference>
<dbReference type="InterPro" id="IPR011009">
    <property type="entry name" value="Kinase-like_dom_sf"/>
</dbReference>
<evidence type="ECO:0000256" key="2">
    <source>
        <dbReference type="ARBA" id="ARBA00022840"/>
    </source>
</evidence>
<dbReference type="EMBL" id="KI395332">
    <property type="protein sequence ID" value="ERM98441.1"/>
    <property type="molecule type" value="Genomic_DNA"/>
</dbReference>
<dbReference type="eggNOG" id="ENOG502QQPF">
    <property type="taxonomic scope" value="Eukaryota"/>
</dbReference>
<dbReference type="Gene3D" id="1.10.510.10">
    <property type="entry name" value="Transferase(Phosphotransferase) domain 1"/>
    <property type="match status" value="1"/>
</dbReference>
<keyword evidence="2" id="KW-0067">ATP-binding</keyword>
<protein>
    <recommendedName>
        <fullName evidence="3">Protein kinase domain-containing protein</fullName>
    </recommendedName>
</protein>
<keyword evidence="5" id="KW-1185">Reference proteome</keyword>
<evidence type="ECO:0000256" key="1">
    <source>
        <dbReference type="ARBA" id="ARBA00022741"/>
    </source>
</evidence>